<name>A0ABS2JPE8_9GAMM</name>
<keyword evidence="5" id="KW-1185">Reference proteome</keyword>
<feature type="repeat" description="TPR" evidence="3">
    <location>
        <begin position="188"/>
        <end position="221"/>
    </location>
</feature>
<dbReference type="Pfam" id="PF14559">
    <property type="entry name" value="TPR_19"/>
    <property type="match status" value="1"/>
</dbReference>
<dbReference type="InterPro" id="IPR011990">
    <property type="entry name" value="TPR-like_helical_dom_sf"/>
</dbReference>
<sequence>MSDASALRKFLAHDPRNISLNCDYLDAALSEGRIDEAKAWLREAPVDVRENAKILMREARIALITGDLARSISILRGLLEAGQADDVAVRHDLAYAQSCLGDDAAALETLASIAPEHASDVALAILKARILYRQKQYASALDALASFVTGERIAEVHGLRAMLMLDTGRPDEAASEVRKALANVPEQQDALLVTGTLALWARQTEAAMDAFRRILAVRPQSARALLGLGESLMVTGDIAAARERIERAAAEMPDHIGTWHALAWCQLMEGDAAGAKHSFERAFAIDRTFGETHGGFALIHALRGERSEAEESIKRAKRLAPEGQTARYAQSVLLLDDGHPEEARRMVEGIVARTPGNMPVMSADFIFRLRDLLRPRG</sequence>
<evidence type="ECO:0000256" key="1">
    <source>
        <dbReference type="ARBA" id="ARBA00022737"/>
    </source>
</evidence>
<dbReference type="Proteomes" id="UP001430065">
    <property type="component" value="Unassembled WGS sequence"/>
</dbReference>
<dbReference type="InterPro" id="IPR011717">
    <property type="entry name" value="TPR-4"/>
</dbReference>
<dbReference type="SMART" id="SM00028">
    <property type="entry name" value="TPR"/>
    <property type="match status" value="5"/>
</dbReference>
<dbReference type="InterPro" id="IPR051012">
    <property type="entry name" value="CellSynth/LPSAsmb/PSIAsmb"/>
</dbReference>
<dbReference type="Gene3D" id="1.25.40.10">
    <property type="entry name" value="Tetratricopeptide repeat domain"/>
    <property type="match status" value="1"/>
</dbReference>
<dbReference type="EMBL" id="JADIKC010000003">
    <property type="protein sequence ID" value="MBM7120909.1"/>
    <property type="molecule type" value="Genomic_DNA"/>
</dbReference>
<proteinExistence type="predicted"/>
<protein>
    <submittedName>
        <fullName evidence="4">Tetratricopeptide repeat protein</fullName>
    </submittedName>
</protein>
<keyword evidence="1" id="KW-0677">Repeat</keyword>
<dbReference type="Pfam" id="PF07721">
    <property type="entry name" value="TPR_4"/>
    <property type="match status" value="2"/>
</dbReference>
<dbReference type="SUPFAM" id="SSF48452">
    <property type="entry name" value="TPR-like"/>
    <property type="match status" value="2"/>
</dbReference>
<keyword evidence="2 3" id="KW-0802">TPR repeat</keyword>
<dbReference type="PANTHER" id="PTHR45586:SF1">
    <property type="entry name" value="LIPOPOLYSACCHARIDE ASSEMBLY PROTEIN B"/>
    <property type="match status" value="1"/>
</dbReference>
<accession>A0ABS2JPE8</accession>
<dbReference type="PANTHER" id="PTHR45586">
    <property type="entry name" value="TPR REPEAT-CONTAINING PROTEIN PA4667"/>
    <property type="match status" value="1"/>
</dbReference>
<organism evidence="4 5">
    <name type="scientific">Dyella kyungheensis</name>
    <dbReference type="NCBI Taxonomy" id="1242174"/>
    <lineage>
        <taxon>Bacteria</taxon>
        <taxon>Pseudomonadati</taxon>
        <taxon>Pseudomonadota</taxon>
        <taxon>Gammaproteobacteria</taxon>
        <taxon>Lysobacterales</taxon>
        <taxon>Rhodanobacteraceae</taxon>
        <taxon>Dyella</taxon>
    </lineage>
</organism>
<evidence type="ECO:0000313" key="5">
    <source>
        <dbReference type="Proteomes" id="UP001430065"/>
    </source>
</evidence>
<comment type="caution">
    <text evidence="4">The sequence shown here is derived from an EMBL/GenBank/DDBJ whole genome shotgun (WGS) entry which is preliminary data.</text>
</comment>
<evidence type="ECO:0000313" key="4">
    <source>
        <dbReference type="EMBL" id="MBM7120909.1"/>
    </source>
</evidence>
<evidence type="ECO:0000256" key="3">
    <source>
        <dbReference type="PROSITE-ProRule" id="PRU00339"/>
    </source>
</evidence>
<reference evidence="4 5" key="1">
    <citation type="submission" date="2020-10" db="EMBL/GenBank/DDBJ databases">
        <title>Phylogeny of dyella-like bacteria.</title>
        <authorList>
            <person name="Fu J."/>
        </authorList>
    </citation>
    <scope>NUCLEOTIDE SEQUENCE [LARGE SCALE GENOMIC DNA]</scope>
    <source>
        <strain evidence="4 5">THG-B117</strain>
    </source>
</reference>
<dbReference type="InterPro" id="IPR019734">
    <property type="entry name" value="TPR_rpt"/>
</dbReference>
<dbReference type="RefSeq" id="WP_204635343.1">
    <property type="nucleotide sequence ID" value="NZ_JADIKC010000003.1"/>
</dbReference>
<gene>
    <name evidence="4" type="ORF">ISP20_07020</name>
</gene>
<evidence type="ECO:0000256" key="2">
    <source>
        <dbReference type="ARBA" id="ARBA00022803"/>
    </source>
</evidence>
<dbReference type="PROSITE" id="PS50005">
    <property type="entry name" value="TPR"/>
    <property type="match status" value="1"/>
</dbReference>